<feature type="compositionally biased region" description="Polar residues" evidence="7">
    <location>
        <begin position="33"/>
        <end position="46"/>
    </location>
</feature>
<feature type="compositionally biased region" description="Low complexity" evidence="7">
    <location>
        <begin position="143"/>
        <end position="166"/>
    </location>
</feature>
<feature type="transmembrane region" description="Helical" evidence="8">
    <location>
        <begin position="697"/>
        <end position="719"/>
    </location>
</feature>
<feature type="region of interest" description="Disordered" evidence="7">
    <location>
        <begin position="20"/>
        <end position="56"/>
    </location>
</feature>
<protein>
    <recommendedName>
        <fullName evidence="9">Glycosyltransferase 2-like domain-containing protein</fullName>
    </recommendedName>
</protein>
<accession>A0A067T2T6</accession>
<evidence type="ECO:0000256" key="8">
    <source>
        <dbReference type="SAM" id="Phobius"/>
    </source>
</evidence>
<feature type="transmembrane region" description="Helical" evidence="8">
    <location>
        <begin position="258"/>
        <end position="282"/>
    </location>
</feature>
<dbReference type="InterPro" id="IPR029044">
    <property type="entry name" value="Nucleotide-diphossugar_trans"/>
</dbReference>
<dbReference type="GO" id="GO:0016020">
    <property type="term" value="C:membrane"/>
    <property type="evidence" value="ECO:0007669"/>
    <property type="project" value="UniProtKB-SubCell"/>
</dbReference>
<keyword evidence="6 8" id="KW-0472">Membrane</keyword>
<feature type="domain" description="Glycosyltransferase 2-like" evidence="9">
    <location>
        <begin position="311"/>
        <end position="475"/>
    </location>
</feature>
<dbReference type="InterPro" id="IPR050321">
    <property type="entry name" value="Glycosyltr_2/OpgH_subfam"/>
</dbReference>
<gene>
    <name evidence="10" type="ORF">GALMADRAFT_270161</name>
</gene>
<dbReference type="CDD" id="cd06421">
    <property type="entry name" value="CESA_CelA_like"/>
    <property type="match status" value="1"/>
</dbReference>
<feature type="compositionally biased region" description="Low complexity" evidence="7">
    <location>
        <begin position="22"/>
        <end position="32"/>
    </location>
</feature>
<feature type="region of interest" description="Disordered" evidence="7">
    <location>
        <begin position="130"/>
        <end position="180"/>
    </location>
</feature>
<keyword evidence="11" id="KW-1185">Reference proteome</keyword>
<dbReference type="PANTHER" id="PTHR43867:SF2">
    <property type="entry name" value="CELLULOSE SYNTHASE CATALYTIC SUBUNIT A [UDP-FORMING]"/>
    <property type="match status" value="1"/>
</dbReference>
<evidence type="ECO:0000256" key="5">
    <source>
        <dbReference type="ARBA" id="ARBA00022989"/>
    </source>
</evidence>
<evidence type="ECO:0000313" key="10">
    <source>
        <dbReference type="EMBL" id="KDR73343.1"/>
    </source>
</evidence>
<evidence type="ECO:0000256" key="7">
    <source>
        <dbReference type="SAM" id="MobiDB-lite"/>
    </source>
</evidence>
<comment type="subcellular location">
    <subcellularLocation>
        <location evidence="1">Membrane</location>
        <topology evidence="1">Multi-pass membrane protein</topology>
    </subcellularLocation>
</comment>
<evidence type="ECO:0000313" key="11">
    <source>
        <dbReference type="Proteomes" id="UP000027222"/>
    </source>
</evidence>
<feature type="transmembrane region" description="Helical" evidence="8">
    <location>
        <begin position="551"/>
        <end position="573"/>
    </location>
</feature>
<feature type="transmembrane region" description="Helical" evidence="8">
    <location>
        <begin position="232"/>
        <end position="252"/>
    </location>
</feature>
<dbReference type="EMBL" id="KL142386">
    <property type="protein sequence ID" value="KDR73343.1"/>
    <property type="molecule type" value="Genomic_DNA"/>
</dbReference>
<dbReference type="GO" id="GO:0016757">
    <property type="term" value="F:glycosyltransferase activity"/>
    <property type="evidence" value="ECO:0007669"/>
    <property type="project" value="UniProtKB-KW"/>
</dbReference>
<sequence length="722" mass="81497">MVKNMAALWASSRVAEKPYYVSSPPTAASSSSDLTTNELDTTRPLTSASSSSSLNNLTGTHEARKFFLALRPSTPSTASMTPAEPSEKELIKKQALFDERLIAQLSAVEWRAEQLAEPGLDQELLHPIRPLAIPRPSTPPSTSPDSSRPASPSVEAAPAVAATPVAPTRPIPDVPADADESKPKSSWLKFWRVDPKPFASPSIAVLADKSTIVLPSPPTDDEKYLYAQTRRIPLYAFGTFSFLSVSVGMWFFVKATKYYWWLGIFVAFIQIYLLCSYLVGYCGRDFNSEQHRQIVAEHSYTSDTGFPSVDIYLPCCKEPLEVLENTYKYVAKLDYPNFKVWVLDDGGLDTVKRLAGAYGFNYITRDNKPHLKKAGNLRYAFPRTTGDFFVIFDADFCPRHDFLSEMLPYTKWNPKIAIIQSPQFFHPCPEQTWVEQGASSTQEFFYRIVQVNRDRFGAAICVGSNALYRREALVEVGGTAEIGHSEDVHTGFYAVTRGWTLKYIPLALACGISPDTPPACFSQQMRWCSGSSTLLTNPDFWKSNLSLIQKLCYMSGMLFYTSAGMMIFVNHLPGPLLVWLSPHLVLWYNCFFAVPSVIYCTIIFRLWSRQKYNFNVNFVYTIQQYAYFMAIKDRIFNTTALWVPSGDNNAHVGAGQKKKAPNNKYRNMRILCAVWTWGTSGAMYAGVAYRIVQGYHWYHFLPIVLLDLLNIYTCHKFIFYSK</sequence>
<dbReference type="Proteomes" id="UP000027222">
    <property type="component" value="Unassembled WGS sequence"/>
</dbReference>
<dbReference type="Pfam" id="PF00535">
    <property type="entry name" value="Glycos_transf_2"/>
    <property type="match status" value="1"/>
</dbReference>
<dbReference type="STRING" id="685588.A0A067T2T6"/>
<keyword evidence="2" id="KW-0328">Glycosyltransferase</keyword>
<dbReference type="InterPro" id="IPR001173">
    <property type="entry name" value="Glyco_trans_2-like"/>
</dbReference>
<name>A0A067T2T6_GALM3</name>
<dbReference type="HOGENOM" id="CLU_016349_0_0_1"/>
<evidence type="ECO:0000256" key="4">
    <source>
        <dbReference type="ARBA" id="ARBA00022692"/>
    </source>
</evidence>
<keyword evidence="3" id="KW-0808">Transferase</keyword>
<proteinExistence type="predicted"/>
<reference evidence="11" key="1">
    <citation type="journal article" date="2014" name="Proc. Natl. Acad. Sci. U.S.A.">
        <title>Extensive sampling of basidiomycete genomes demonstrates inadequacy of the white-rot/brown-rot paradigm for wood decay fungi.</title>
        <authorList>
            <person name="Riley R."/>
            <person name="Salamov A.A."/>
            <person name="Brown D.W."/>
            <person name="Nagy L.G."/>
            <person name="Floudas D."/>
            <person name="Held B.W."/>
            <person name="Levasseur A."/>
            <person name="Lombard V."/>
            <person name="Morin E."/>
            <person name="Otillar R."/>
            <person name="Lindquist E.A."/>
            <person name="Sun H."/>
            <person name="LaButti K.M."/>
            <person name="Schmutz J."/>
            <person name="Jabbour D."/>
            <person name="Luo H."/>
            <person name="Baker S.E."/>
            <person name="Pisabarro A.G."/>
            <person name="Walton J.D."/>
            <person name="Blanchette R.A."/>
            <person name="Henrissat B."/>
            <person name="Martin F."/>
            <person name="Cullen D."/>
            <person name="Hibbett D.S."/>
            <person name="Grigoriev I.V."/>
        </authorList>
    </citation>
    <scope>NUCLEOTIDE SEQUENCE [LARGE SCALE GENOMIC DNA]</scope>
    <source>
        <strain evidence="11">CBS 339.88</strain>
    </source>
</reference>
<evidence type="ECO:0000256" key="6">
    <source>
        <dbReference type="ARBA" id="ARBA00023136"/>
    </source>
</evidence>
<feature type="transmembrane region" description="Helical" evidence="8">
    <location>
        <begin position="585"/>
        <end position="607"/>
    </location>
</feature>
<dbReference type="Gene3D" id="3.90.550.10">
    <property type="entry name" value="Spore Coat Polysaccharide Biosynthesis Protein SpsA, Chain A"/>
    <property type="match status" value="1"/>
</dbReference>
<organism evidence="10 11">
    <name type="scientific">Galerina marginata (strain CBS 339.88)</name>
    <dbReference type="NCBI Taxonomy" id="685588"/>
    <lineage>
        <taxon>Eukaryota</taxon>
        <taxon>Fungi</taxon>
        <taxon>Dikarya</taxon>
        <taxon>Basidiomycota</taxon>
        <taxon>Agaricomycotina</taxon>
        <taxon>Agaricomycetes</taxon>
        <taxon>Agaricomycetidae</taxon>
        <taxon>Agaricales</taxon>
        <taxon>Agaricineae</taxon>
        <taxon>Strophariaceae</taxon>
        <taxon>Galerina</taxon>
    </lineage>
</organism>
<evidence type="ECO:0000256" key="1">
    <source>
        <dbReference type="ARBA" id="ARBA00004141"/>
    </source>
</evidence>
<keyword evidence="4 8" id="KW-0812">Transmembrane</keyword>
<evidence type="ECO:0000259" key="9">
    <source>
        <dbReference type="Pfam" id="PF00535"/>
    </source>
</evidence>
<dbReference type="PANTHER" id="PTHR43867">
    <property type="entry name" value="CELLULOSE SYNTHASE CATALYTIC SUBUNIT A [UDP-FORMING]"/>
    <property type="match status" value="1"/>
</dbReference>
<feature type="transmembrane region" description="Helical" evidence="8">
    <location>
        <begin position="668"/>
        <end position="691"/>
    </location>
</feature>
<dbReference type="OrthoDB" id="72851at2759"/>
<keyword evidence="5 8" id="KW-1133">Transmembrane helix</keyword>
<evidence type="ECO:0000256" key="2">
    <source>
        <dbReference type="ARBA" id="ARBA00022676"/>
    </source>
</evidence>
<evidence type="ECO:0000256" key="3">
    <source>
        <dbReference type="ARBA" id="ARBA00022679"/>
    </source>
</evidence>
<dbReference type="AlphaFoldDB" id="A0A067T2T6"/>
<dbReference type="SUPFAM" id="SSF53448">
    <property type="entry name" value="Nucleotide-diphospho-sugar transferases"/>
    <property type="match status" value="1"/>
</dbReference>